<accession>A0ABV5CNA7</accession>
<sequence>MGAFATPAFADDTADVEVKLSGTTIAAGASGKAAFASLINNSKTTTATGLTITVDFSDLDTNLVDVVHFGGGCNEPVDNQLICGITPDELKPGEDFDVPVALVRKNTESSESAGSITISVETETTDPNLKNNTVTAPVTIGGNGPDLYVWAADVPVNQDGTTGTLQPGETGALVIEVGNQGDRAAGGFTVTATLPENATFDSVIVEQFPDDFAGCEFTASEAVCDWRDLPLIPVDQDESTEDDVFSAYTFALPVKVADDAEAGVNLTGGLAVVEGYQMSERMLARRAPQAVELPQGVEGVLAKDADWTDNSDEFTVFVKAADGNGGGGGLPVTGVQAGLLSGIGLAVVAAGGAMFLISRRRRVVLVTPGDEKPTA</sequence>
<keyword evidence="1" id="KW-1133">Transmembrane helix</keyword>
<protein>
    <recommendedName>
        <fullName evidence="4">LPXTG cell wall anchor domain-containing protein</fullName>
    </recommendedName>
</protein>
<name>A0ABV5CNA7_9ACTN</name>
<evidence type="ECO:0000256" key="1">
    <source>
        <dbReference type="SAM" id="Phobius"/>
    </source>
</evidence>
<proteinExistence type="predicted"/>
<evidence type="ECO:0000313" key="2">
    <source>
        <dbReference type="EMBL" id="MFB6393405.1"/>
    </source>
</evidence>
<comment type="caution">
    <text evidence="2">The sequence shown here is derived from an EMBL/GenBank/DDBJ whole genome shotgun (WGS) entry which is preliminary data.</text>
</comment>
<gene>
    <name evidence="2" type="ORF">AAFH96_09840</name>
</gene>
<feature type="transmembrane region" description="Helical" evidence="1">
    <location>
        <begin position="337"/>
        <end position="357"/>
    </location>
</feature>
<evidence type="ECO:0000313" key="3">
    <source>
        <dbReference type="Proteomes" id="UP001582793"/>
    </source>
</evidence>
<evidence type="ECO:0008006" key="4">
    <source>
        <dbReference type="Google" id="ProtNLM"/>
    </source>
</evidence>
<dbReference type="RefSeq" id="WP_375733908.1">
    <property type="nucleotide sequence ID" value="NZ_JBCGDC010000021.1"/>
</dbReference>
<dbReference type="EMBL" id="JBCGDC010000021">
    <property type="protein sequence ID" value="MFB6393405.1"/>
    <property type="molecule type" value="Genomic_DNA"/>
</dbReference>
<keyword evidence="1" id="KW-0472">Membrane</keyword>
<dbReference type="Proteomes" id="UP001582793">
    <property type="component" value="Unassembled WGS sequence"/>
</dbReference>
<keyword evidence="1" id="KW-0812">Transmembrane</keyword>
<reference evidence="2 3" key="1">
    <citation type="submission" date="2024-04" db="EMBL/GenBank/DDBJ databases">
        <title>Polymorphospora sp. isolated from Baiyangdian Lake in Xiong'an New Area.</title>
        <authorList>
            <person name="Zhang X."/>
            <person name="Liu J."/>
        </authorList>
    </citation>
    <scope>NUCLEOTIDE SEQUENCE [LARGE SCALE GENOMIC DNA]</scope>
    <source>
        <strain evidence="2 3">2-325</strain>
    </source>
</reference>
<keyword evidence="3" id="KW-1185">Reference proteome</keyword>
<organism evidence="2 3">
    <name type="scientific">Polymorphospora lycopeni</name>
    <dbReference type="NCBI Taxonomy" id="3140240"/>
    <lineage>
        <taxon>Bacteria</taxon>
        <taxon>Bacillati</taxon>
        <taxon>Actinomycetota</taxon>
        <taxon>Actinomycetes</taxon>
        <taxon>Micromonosporales</taxon>
        <taxon>Micromonosporaceae</taxon>
        <taxon>Polymorphospora</taxon>
    </lineage>
</organism>